<dbReference type="RefSeq" id="WP_196816144.1">
    <property type="nucleotide sequence ID" value="NZ_CP012850.1"/>
</dbReference>
<dbReference type="AlphaFoldDB" id="A0A654LZT1"/>
<evidence type="ECO:0000313" key="3">
    <source>
        <dbReference type="Proteomes" id="UP000058925"/>
    </source>
</evidence>
<dbReference type="OrthoDB" id="11143at2157"/>
<organism evidence="2 3">
    <name type="scientific">Candidatus Nitrosocosmicus oleophilus</name>
    <dbReference type="NCBI Taxonomy" id="1353260"/>
    <lineage>
        <taxon>Archaea</taxon>
        <taxon>Nitrososphaerota</taxon>
        <taxon>Nitrososphaeria</taxon>
        <taxon>Nitrososphaerales</taxon>
        <taxon>Nitrososphaeraceae</taxon>
        <taxon>Candidatus Nitrosocosmicus</taxon>
    </lineage>
</organism>
<keyword evidence="3" id="KW-1185">Reference proteome</keyword>
<proteinExistence type="predicted"/>
<protein>
    <recommendedName>
        <fullName evidence="1">Transcription factor zinc-finger domain-containing protein</fullName>
    </recommendedName>
</protein>
<gene>
    <name evidence="2" type="ORF">NMY3_02778</name>
</gene>
<sequence length="87" mass="10606">MSLRCPNCESEMRLSSKYGVEIDYCPRCRGVWLDRGELEKVANMQNQYEDDHYQKYHYGKDHDDDDDYYNKRKHKKKGFFGDMFDFD</sequence>
<dbReference type="InterPro" id="IPR027392">
    <property type="entry name" value="TF_Znf"/>
</dbReference>
<dbReference type="EMBL" id="CP012850">
    <property type="protein sequence ID" value="ALI36968.1"/>
    <property type="molecule type" value="Genomic_DNA"/>
</dbReference>
<accession>A0A654LZT1</accession>
<name>A0A654LZT1_9ARCH</name>
<evidence type="ECO:0000313" key="2">
    <source>
        <dbReference type="EMBL" id="ALI36968.1"/>
    </source>
</evidence>
<reference evidence="3" key="1">
    <citation type="submission" date="2015-10" db="EMBL/GenBank/DDBJ databases">
        <title>Niche specialization of a soil ammonia-oxidizing archaeon, Candidatus Nitrosocosmicus oleophilus.</title>
        <authorList>
            <person name="Jung M.-Y."/>
            <person name="Rhee S.-K."/>
        </authorList>
    </citation>
    <scope>NUCLEOTIDE SEQUENCE [LARGE SCALE GENOMIC DNA]</scope>
    <source>
        <strain evidence="3">MY3</strain>
    </source>
</reference>
<dbReference type="KEGG" id="taa:NMY3_02778"/>
<dbReference type="GeneID" id="60422690"/>
<dbReference type="Proteomes" id="UP000058925">
    <property type="component" value="Chromosome"/>
</dbReference>
<feature type="domain" description="Transcription factor zinc-finger" evidence="1">
    <location>
        <begin position="4"/>
        <end position="42"/>
    </location>
</feature>
<dbReference type="Pfam" id="PF13453">
    <property type="entry name" value="Zn_ribbon_TFIIB"/>
    <property type="match status" value="1"/>
</dbReference>
<evidence type="ECO:0000259" key="1">
    <source>
        <dbReference type="Pfam" id="PF13453"/>
    </source>
</evidence>